<reference evidence="7" key="1">
    <citation type="submission" date="2018-08" db="EMBL/GenBank/DDBJ databases">
        <authorList>
            <person name="Rossello M."/>
        </authorList>
    </citation>
    <scope>NUCLEOTIDE SEQUENCE [LARGE SCALE GENOMIC DNA]</scope>
    <source>
        <strain evidence="7">cv. Chinese Spring</strain>
    </source>
</reference>
<sequence>MEYEPAVYCGRCGRKAPRWISWSVANPGRRYYACVDAQVSSVLQHGFIEWHDNPTTPFLRVLLGDLRDRVWKLEDDAAAMCKDGDAGAGAFCMEVHKRNEQSAGDVPGASSSDNFGRKELMLVCGIVIFVSGLVVGMILS</sequence>
<protein>
    <recommendedName>
        <fullName evidence="6">GRF-type domain-containing protein</fullName>
    </recommendedName>
</protein>
<feature type="domain" description="GRF-type" evidence="6">
    <location>
        <begin position="9"/>
        <end position="54"/>
    </location>
</feature>
<dbReference type="Gramene" id="TraesCAD_scaffold_075988_01G000100.1">
    <property type="protein sequence ID" value="TraesCAD_scaffold_075988_01G000100.1"/>
    <property type="gene ID" value="TraesCAD_scaffold_075988_01G000100"/>
</dbReference>
<keyword evidence="5" id="KW-0472">Membrane</keyword>
<accession>A0A3B6QDQ7</accession>
<dbReference type="Gramene" id="TraesJUL6D03G03704510.1">
    <property type="protein sequence ID" value="TraesJUL6D03G03704510.1"/>
    <property type="gene ID" value="TraesJUL6D03G03704510"/>
</dbReference>
<dbReference type="AlphaFoldDB" id="A0A3B6QDQ7"/>
<dbReference type="Gramene" id="TraesCS6D02G089700.1">
    <property type="protein sequence ID" value="TraesCS6D02G089700.1"/>
    <property type="gene ID" value="TraesCS6D02G089700"/>
</dbReference>
<keyword evidence="5" id="KW-1133">Transmembrane helix</keyword>
<feature type="transmembrane region" description="Helical" evidence="5">
    <location>
        <begin position="120"/>
        <end position="139"/>
    </location>
</feature>
<evidence type="ECO:0000256" key="4">
    <source>
        <dbReference type="PROSITE-ProRule" id="PRU01343"/>
    </source>
</evidence>
<dbReference type="Gramene" id="TraesWEE_scaffold_064366_01G000200.1">
    <property type="protein sequence ID" value="TraesWEE_scaffold_064366_01G000200.1"/>
    <property type="gene ID" value="TraesWEE_scaffold_064366_01G000200"/>
</dbReference>
<keyword evidence="3" id="KW-0862">Zinc</keyword>
<dbReference type="SMR" id="A0A3B6QDQ7"/>
<dbReference type="Gramene" id="TraesROB_scaffold_035988_01G000500.1">
    <property type="protein sequence ID" value="TraesROB_scaffold_035988_01G000500.1"/>
    <property type="gene ID" value="TraesROB_scaffold_035988_01G000500"/>
</dbReference>
<keyword evidence="1" id="KW-0479">Metal-binding</keyword>
<evidence type="ECO:0000256" key="5">
    <source>
        <dbReference type="SAM" id="Phobius"/>
    </source>
</evidence>
<dbReference type="Gramene" id="TraesLDM6D03G03675300.1">
    <property type="protein sequence ID" value="TraesLDM6D03G03675300.1"/>
    <property type="gene ID" value="TraesLDM6D03G03675300"/>
</dbReference>
<organism evidence="7">
    <name type="scientific">Triticum aestivum</name>
    <name type="common">Wheat</name>
    <dbReference type="NCBI Taxonomy" id="4565"/>
    <lineage>
        <taxon>Eukaryota</taxon>
        <taxon>Viridiplantae</taxon>
        <taxon>Streptophyta</taxon>
        <taxon>Embryophyta</taxon>
        <taxon>Tracheophyta</taxon>
        <taxon>Spermatophyta</taxon>
        <taxon>Magnoliopsida</taxon>
        <taxon>Liliopsida</taxon>
        <taxon>Poales</taxon>
        <taxon>Poaceae</taxon>
        <taxon>BOP clade</taxon>
        <taxon>Pooideae</taxon>
        <taxon>Triticodae</taxon>
        <taxon>Triticeae</taxon>
        <taxon>Triticinae</taxon>
        <taxon>Triticum</taxon>
    </lineage>
</organism>
<dbReference type="PROSITE" id="PS51999">
    <property type="entry name" value="ZF_GRF"/>
    <property type="match status" value="1"/>
</dbReference>
<dbReference type="Gramene" id="TraesSTA6D03G03665400.1">
    <property type="protein sequence ID" value="TraesSTA6D03G03665400.1"/>
    <property type="gene ID" value="TraesSTA6D03G03665400"/>
</dbReference>
<dbReference type="Gramene" id="TraesCLE_scaffold_020509_01G000500.1">
    <property type="protein sequence ID" value="TraesCLE_scaffold_020509_01G000500.1"/>
    <property type="gene ID" value="TraesCLE_scaffold_020509_01G000500"/>
</dbReference>
<dbReference type="Gramene" id="TraesARI6D03G03635610.1">
    <property type="protein sequence ID" value="TraesARI6D03G03635610.1"/>
    <property type="gene ID" value="TraesARI6D03G03635610"/>
</dbReference>
<dbReference type="EnsemblPlants" id="TraesCS6D02G089700.1">
    <property type="protein sequence ID" value="TraesCS6D02G089700.1"/>
    <property type="gene ID" value="TraesCS6D02G089700"/>
</dbReference>
<dbReference type="Gramene" id="TraesMAC6D03G03670070.1">
    <property type="protein sequence ID" value="TraesMAC6D03G03670070.1"/>
    <property type="gene ID" value="TraesMAC6D03G03670070"/>
</dbReference>
<keyword evidence="5" id="KW-0812">Transmembrane</keyword>
<evidence type="ECO:0000256" key="2">
    <source>
        <dbReference type="ARBA" id="ARBA00022771"/>
    </source>
</evidence>
<reference evidence="7" key="2">
    <citation type="submission" date="2018-10" db="UniProtKB">
        <authorList>
            <consortium name="EnsemblPlants"/>
        </authorList>
    </citation>
    <scope>IDENTIFICATION</scope>
</reference>
<evidence type="ECO:0000259" key="6">
    <source>
        <dbReference type="PROSITE" id="PS51999"/>
    </source>
</evidence>
<dbReference type="Gramene" id="TraesCS6D03G0192700.1">
    <property type="protein sequence ID" value="TraesCS6D03G0192700.1.CDS"/>
    <property type="gene ID" value="TraesCS6D03G0192700"/>
</dbReference>
<dbReference type="InterPro" id="IPR010666">
    <property type="entry name" value="Znf_GRF"/>
</dbReference>
<dbReference type="GO" id="GO:0008270">
    <property type="term" value="F:zinc ion binding"/>
    <property type="evidence" value="ECO:0007669"/>
    <property type="project" value="UniProtKB-KW"/>
</dbReference>
<dbReference type="OrthoDB" id="595554at2759"/>
<keyword evidence="8" id="KW-1185">Reference proteome</keyword>
<evidence type="ECO:0000256" key="3">
    <source>
        <dbReference type="ARBA" id="ARBA00022833"/>
    </source>
</evidence>
<evidence type="ECO:0000256" key="1">
    <source>
        <dbReference type="ARBA" id="ARBA00022723"/>
    </source>
</evidence>
<dbReference type="Gramene" id="TraesLAC6D03G03621910.1">
    <property type="protein sequence ID" value="TraesLAC6D03G03621910.1"/>
    <property type="gene ID" value="TraesLAC6D03G03621910"/>
</dbReference>
<evidence type="ECO:0000313" key="7">
    <source>
        <dbReference type="EnsemblPlants" id="TraesCS6D02G089700.1"/>
    </source>
</evidence>
<dbReference type="PANTHER" id="PTHR33248">
    <property type="entry name" value="ZINC ION-BINDING PROTEIN"/>
    <property type="match status" value="1"/>
</dbReference>
<name>A0A3B6QDQ7_WHEAT</name>
<dbReference type="Gramene" id="TraesSYM6D03G03618340.1">
    <property type="protein sequence ID" value="TraesSYM6D03G03618340.1"/>
    <property type="gene ID" value="TraesSYM6D03G03618340"/>
</dbReference>
<dbReference type="Gramene" id="TraesJAG6D03G03654720.1">
    <property type="protein sequence ID" value="TraesJAG6D03G03654720.1"/>
    <property type="gene ID" value="TraesJAG6D03G03654720"/>
</dbReference>
<dbReference type="Proteomes" id="UP000019116">
    <property type="component" value="Chromosome 6D"/>
</dbReference>
<evidence type="ECO:0000313" key="8">
    <source>
        <dbReference type="Proteomes" id="UP000019116"/>
    </source>
</evidence>
<proteinExistence type="predicted"/>
<keyword evidence="2 4" id="KW-0863">Zinc-finger</keyword>